<proteinExistence type="predicted"/>
<protein>
    <recommendedName>
        <fullName evidence="2">Indoleacetamide hydrolase</fullName>
    </recommendedName>
</protein>
<accession>A0A154IIX7</accession>
<sequence>MTLSYGSLSIAQLSTLIQGGSVDPVTVAEQVLDAIESHDDKAVFISLTRERAMAEAHASSKRLKDGRSLGLLEGIPVAWKDLFDVAGGVTAAGSRLLLRDQAPAAVDAAVVSALASAGMVATGRVNMSEFAFSGLGINPHFGTPKNPRSTDVARIPGGSSSGSGVAVASGLVPVSIGSDTGGSVRIPAALNGIVGYKATRGRYPMTGVFPLSGSLDSLGPLCRSVQDAVWIDAAMRGAMAPTASRRPLAGLEVVIPTNVVFDDAEPGVVAAFEAAVERLSAAGVVFTRLEIPAFAEILQLMASHGALVTAEAYWLHKARITGPDAGLIDPRVVSRTRFGEEITLSHYLDILSARTRLIEAVDRLVGDRLIAFPTVAHVAPLLEPLKTDDQLFVATNGKTLRNTLLGNFLDWCGVSIPCGAGDAGMPVGFLLSGLARGDERLLSVALVAEPVIRGETI</sequence>
<evidence type="ECO:0000256" key="2">
    <source>
        <dbReference type="ARBA" id="ARBA00021874"/>
    </source>
</evidence>
<dbReference type="NCBIfam" id="NF004766">
    <property type="entry name" value="PRK06102.1"/>
    <property type="match status" value="1"/>
</dbReference>
<dbReference type="PANTHER" id="PTHR11895">
    <property type="entry name" value="TRANSAMIDASE"/>
    <property type="match status" value="1"/>
</dbReference>
<dbReference type="InterPro" id="IPR000120">
    <property type="entry name" value="Amidase"/>
</dbReference>
<dbReference type="PANTHER" id="PTHR11895:SF176">
    <property type="entry name" value="AMIDASE AMID-RELATED"/>
    <property type="match status" value="1"/>
</dbReference>
<dbReference type="InterPro" id="IPR023631">
    <property type="entry name" value="Amidase_dom"/>
</dbReference>
<comment type="function">
    <text evidence="1">Hydrolyzes indole-3-acetamide (IAM) into indole-3-acetic acid (IAA).</text>
</comment>
<comment type="caution">
    <text evidence="4">The sequence shown here is derived from an EMBL/GenBank/DDBJ whole genome shotgun (WGS) entry which is preliminary data.</text>
</comment>
<dbReference type="SUPFAM" id="SSF75304">
    <property type="entry name" value="Amidase signature (AS) enzymes"/>
    <property type="match status" value="1"/>
</dbReference>
<organism evidence="4">
    <name type="scientific">Rhizobium leguminosarum</name>
    <dbReference type="NCBI Taxonomy" id="384"/>
    <lineage>
        <taxon>Bacteria</taxon>
        <taxon>Pseudomonadati</taxon>
        <taxon>Pseudomonadota</taxon>
        <taxon>Alphaproteobacteria</taxon>
        <taxon>Hyphomicrobiales</taxon>
        <taxon>Rhizobiaceae</taxon>
        <taxon>Rhizobium/Agrobacterium group</taxon>
        <taxon>Rhizobium</taxon>
    </lineage>
</organism>
<dbReference type="EMBL" id="LVYU01000090">
    <property type="protein sequence ID" value="KZB00567.1"/>
    <property type="molecule type" value="Genomic_DNA"/>
</dbReference>
<reference evidence="4" key="1">
    <citation type="submission" date="2016-03" db="EMBL/GenBank/DDBJ databases">
        <title>Microsymbionts genomes from the relict species Vavilovia formosa.</title>
        <authorList>
            <person name="Chirak E."/>
            <person name="Kimeklis A."/>
            <person name="Kopat V."/>
            <person name="Andronov E."/>
        </authorList>
    </citation>
    <scope>NUCLEOTIDE SEQUENCE [LARGE SCALE GENOMIC DNA]</scope>
    <source>
        <strain evidence="4">Vaf12</strain>
    </source>
</reference>
<evidence type="ECO:0000259" key="3">
    <source>
        <dbReference type="Pfam" id="PF01425"/>
    </source>
</evidence>
<dbReference type="PROSITE" id="PS00571">
    <property type="entry name" value="AMIDASES"/>
    <property type="match status" value="1"/>
</dbReference>
<dbReference type="InterPro" id="IPR036928">
    <property type="entry name" value="AS_sf"/>
</dbReference>
<dbReference type="GO" id="GO:0003824">
    <property type="term" value="F:catalytic activity"/>
    <property type="evidence" value="ECO:0007669"/>
    <property type="project" value="InterPro"/>
</dbReference>
<dbReference type="AlphaFoldDB" id="A0A154IIX7"/>
<evidence type="ECO:0000313" key="4">
    <source>
        <dbReference type="EMBL" id="KZB00567.1"/>
    </source>
</evidence>
<dbReference type="InterPro" id="IPR020556">
    <property type="entry name" value="Amidase_CS"/>
</dbReference>
<name>A0A154IIX7_RHILE</name>
<dbReference type="RefSeq" id="WP_062942042.1">
    <property type="nucleotide sequence ID" value="NZ_CP171845.1"/>
</dbReference>
<gene>
    <name evidence="4" type="ORF">A4A59_02320</name>
</gene>
<dbReference type="Pfam" id="PF01425">
    <property type="entry name" value="Amidase"/>
    <property type="match status" value="1"/>
</dbReference>
<dbReference type="Gene3D" id="3.90.1300.10">
    <property type="entry name" value="Amidase signature (AS) domain"/>
    <property type="match status" value="1"/>
</dbReference>
<feature type="domain" description="Amidase" evidence="3">
    <location>
        <begin position="28"/>
        <end position="442"/>
    </location>
</feature>
<evidence type="ECO:0000256" key="1">
    <source>
        <dbReference type="ARBA" id="ARBA00003871"/>
    </source>
</evidence>